<gene>
    <name evidence="2" type="ORF">EJ05DRAFT_8527</name>
</gene>
<accession>A0A6A6WKE9</accession>
<keyword evidence="1" id="KW-1133">Transmembrane helix</keyword>
<sequence length="102" mass="11637">MSVSQHSDVSRRRAGTFPDARRVFGSTLVYLPLSNLTRGVWYMCFASGWCVCICMYMVMDVYMYTPPVSSYPIPFQVTPSHTNHLPSPFAFFPNPRMTNLSL</sequence>
<protein>
    <submittedName>
        <fullName evidence="2">Uncharacterized protein</fullName>
    </submittedName>
</protein>
<reference evidence="2" key="1">
    <citation type="journal article" date="2020" name="Stud. Mycol.">
        <title>101 Dothideomycetes genomes: a test case for predicting lifestyles and emergence of pathogens.</title>
        <authorList>
            <person name="Haridas S."/>
            <person name="Albert R."/>
            <person name="Binder M."/>
            <person name="Bloem J."/>
            <person name="Labutti K."/>
            <person name="Salamov A."/>
            <person name="Andreopoulos B."/>
            <person name="Baker S."/>
            <person name="Barry K."/>
            <person name="Bills G."/>
            <person name="Bluhm B."/>
            <person name="Cannon C."/>
            <person name="Castanera R."/>
            <person name="Culley D."/>
            <person name="Daum C."/>
            <person name="Ezra D."/>
            <person name="Gonzalez J."/>
            <person name="Henrissat B."/>
            <person name="Kuo A."/>
            <person name="Liang C."/>
            <person name="Lipzen A."/>
            <person name="Lutzoni F."/>
            <person name="Magnuson J."/>
            <person name="Mondo S."/>
            <person name="Nolan M."/>
            <person name="Ohm R."/>
            <person name="Pangilinan J."/>
            <person name="Park H.-J."/>
            <person name="Ramirez L."/>
            <person name="Alfaro M."/>
            <person name="Sun H."/>
            <person name="Tritt A."/>
            <person name="Yoshinaga Y."/>
            <person name="Zwiers L.-H."/>
            <person name="Turgeon B."/>
            <person name="Goodwin S."/>
            <person name="Spatafora J."/>
            <person name="Crous P."/>
            <person name="Grigoriev I."/>
        </authorList>
    </citation>
    <scope>NUCLEOTIDE SEQUENCE</scope>
    <source>
        <strain evidence="2">CBS 121739</strain>
    </source>
</reference>
<dbReference type="RefSeq" id="XP_033605111.1">
    <property type="nucleotide sequence ID" value="XM_033750012.1"/>
</dbReference>
<keyword evidence="1" id="KW-0812">Transmembrane</keyword>
<evidence type="ECO:0000256" key="1">
    <source>
        <dbReference type="SAM" id="Phobius"/>
    </source>
</evidence>
<dbReference type="EMBL" id="ML996565">
    <property type="protein sequence ID" value="KAF2762660.1"/>
    <property type="molecule type" value="Genomic_DNA"/>
</dbReference>
<dbReference type="AlphaFoldDB" id="A0A6A6WKE9"/>
<proteinExistence type="predicted"/>
<dbReference type="GeneID" id="54491066"/>
<dbReference type="Proteomes" id="UP000799437">
    <property type="component" value="Unassembled WGS sequence"/>
</dbReference>
<evidence type="ECO:0000313" key="2">
    <source>
        <dbReference type="EMBL" id="KAF2762660.1"/>
    </source>
</evidence>
<organism evidence="2 3">
    <name type="scientific">Pseudovirgaria hyperparasitica</name>
    <dbReference type="NCBI Taxonomy" id="470096"/>
    <lineage>
        <taxon>Eukaryota</taxon>
        <taxon>Fungi</taxon>
        <taxon>Dikarya</taxon>
        <taxon>Ascomycota</taxon>
        <taxon>Pezizomycotina</taxon>
        <taxon>Dothideomycetes</taxon>
        <taxon>Dothideomycetes incertae sedis</taxon>
        <taxon>Acrospermales</taxon>
        <taxon>Acrospermaceae</taxon>
        <taxon>Pseudovirgaria</taxon>
    </lineage>
</organism>
<evidence type="ECO:0000313" key="3">
    <source>
        <dbReference type="Proteomes" id="UP000799437"/>
    </source>
</evidence>
<name>A0A6A6WKE9_9PEZI</name>
<feature type="transmembrane region" description="Helical" evidence="1">
    <location>
        <begin position="40"/>
        <end position="59"/>
    </location>
</feature>
<keyword evidence="3" id="KW-1185">Reference proteome</keyword>
<keyword evidence="1" id="KW-0472">Membrane</keyword>